<dbReference type="Pfam" id="PF13561">
    <property type="entry name" value="adh_short_C2"/>
    <property type="match status" value="1"/>
</dbReference>
<dbReference type="InterPro" id="IPR036291">
    <property type="entry name" value="NAD(P)-bd_dom_sf"/>
</dbReference>
<dbReference type="InterPro" id="IPR020904">
    <property type="entry name" value="Sc_DH/Rdtase_CS"/>
</dbReference>
<dbReference type="InterPro" id="IPR057326">
    <property type="entry name" value="KR_dom"/>
</dbReference>
<keyword evidence="2" id="KW-0521">NADP</keyword>
<evidence type="ECO:0000259" key="4">
    <source>
        <dbReference type="SMART" id="SM00822"/>
    </source>
</evidence>
<dbReference type="SUPFAM" id="SSF51735">
    <property type="entry name" value="NAD(P)-binding Rossmann-fold domains"/>
    <property type="match status" value="1"/>
</dbReference>
<dbReference type="STRING" id="4829.A0A163K579"/>
<dbReference type="Gene3D" id="3.40.50.720">
    <property type="entry name" value="NAD(P)-binding Rossmann-like Domain"/>
    <property type="match status" value="1"/>
</dbReference>
<protein>
    <recommendedName>
        <fullName evidence="4">Ketoreductase domain-containing protein</fullName>
    </recommendedName>
</protein>
<dbReference type="FunFam" id="3.40.50.720:FF:000084">
    <property type="entry name" value="Short-chain dehydrogenase reductase"/>
    <property type="match status" value="1"/>
</dbReference>
<dbReference type="InterPro" id="IPR002347">
    <property type="entry name" value="SDR_fam"/>
</dbReference>
<sequence>MSTTLSLFSLDKKVAVITGGTRGIGYGMAMGLAEAGADICLLQRDPSNIKVQDEIKALGRQCHVVAYDSSDPESVKTAIERVLQVYPTFDILVNNAGISRRHAATDFPESDWDLVMQVNLKSVWQLSQAAGRHFLEHKKPGKIISTASLMSYQGGLQTTAYAASKGGLATMTKALANEWAAHGICVNAIAPGYVATDLTAPLKASEREPSITGRIPCGYWATPDDFKGPVVFLASKASNYVHGELLLVDGGWMGK</sequence>
<accession>A0A163K579</accession>
<dbReference type="PANTHER" id="PTHR42760">
    <property type="entry name" value="SHORT-CHAIN DEHYDROGENASES/REDUCTASES FAMILY MEMBER"/>
    <property type="match status" value="1"/>
</dbReference>
<dbReference type="InParanoid" id="A0A163K579"/>
<evidence type="ECO:0000256" key="1">
    <source>
        <dbReference type="ARBA" id="ARBA00006484"/>
    </source>
</evidence>
<proteinExistence type="inferred from homology"/>
<keyword evidence="6" id="KW-1185">Reference proteome</keyword>
<evidence type="ECO:0000313" key="5">
    <source>
        <dbReference type="EMBL" id="SAM04363.1"/>
    </source>
</evidence>
<keyword evidence="3" id="KW-0560">Oxidoreductase</keyword>
<dbReference type="AlphaFoldDB" id="A0A163K579"/>
<comment type="similarity">
    <text evidence="1">Belongs to the short-chain dehydrogenases/reductases (SDR) family.</text>
</comment>
<dbReference type="OrthoDB" id="294295at2759"/>
<evidence type="ECO:0000313" key="6">
    <source>
        <dbReference type="Proteomes" id="UP000078561"/>
    </source>
</evidence>
<dbReference type="OMA" id="LFGVQCD"/>
<dbReference type="EMBL" id="LT554361">
    <property type="protein sequence ID" value="SAM04363.1"/>
    <property type="molecule type" value="Genomic_DNA"/>
</dbReference>
<dbReference type="SMART" id="SM00822">
    <property type="entry name" value="PKS_KR"/>
    <property type="match status" value="1"/>
</dbReference>
<dbReference type="Proteomes" id="UP000078561">
    <property type="component" value="Unassembled WGS sequence"/>
</dbReference>
<organism evidence="5">
    <name type="scientific">Absidia glauca</name>
    <name type="common">Pin mould</name>
    <dbReference type="NCBI Taxonomy" id="4829"/>
    <lineage>
        <taxon>Eukaryota</taxon>
        <taxon>Fungi</taxon>
        <taxon>Fungi incertae sedis</taxon>
        <taxon>Mucoromycota</taxon>
        <taxon>Mucoromycotina</taxon>
        <taxon>Mucoromycetes</taxon>
        <taxon>Mucorales</taxon>
        <taxon>Cunninghamellaceae</taxon>
        <taxon>Absidia</taxon>
    </lineage>
</organism>
<feature type="domain" description="Ketoreductase" evidence="4">
    <location>
        <begin position="13"/>
        <end position="192"/>
    </location>
</feature>
<dbReference type="PROSITE" id="PS00061">
    <property type="entry name" value="ADH_SHORT"/>
    <property type="match status" value="1"/>
</dbReference>
<reference evidence="5" key="1">
    <citation type="submission" date="2016-04" db="EMBL/GenBank/DDBJ databases">
        <authorList>
            <person name="Evans L.H."/>
            <person name="Alamgir A."/>
            <person name="Owens N."/>
            <person name="Weber N.D."/>
            <person name="Virtaneva K."/>
            <person name="Barbian K."/>
            <person name="Babar A."/>
            <person name="Rosenke K."/>
        </authorList>
    </citation>
    <scope>NUCLEOTIDE SEQUENCE [LARGE SCALE GENOMIC DNA]</scope>
    <source>
        <strain evidence="5">CBS 101.48</strain>
    </source>
</reference>
<name>A0A163K579_ABSGL</name>
<dbReference type="GO" id="GO:0016616">
    <property type="term" value="F:oxidoreductase activity, acting on the CH-OH group of donors, NAD or NADP as acceptor"/>
    <property type="evidence" value="ECO:0007669"/>
    <property type="project" value="TreeGrafter"/>
</dbReference>
<dbReference type="PRINTS" id="PR00080">
    <property type="entry name" value="SDRFAMILY"/>
</dbReference>
<evidence type="ECO:0000256" key="3">
    <source>
        <dbReference type="ARBA" id="ARBA00023002"/>
    </source>
</evidence>
<dbReference type="PANTHER" id="PTHR42760:SF5">
    <property type="entry name" value="2-DEHYDRO-3-DEOXY-D-GLUCONATE 5-DEHYDROGENASE"/>
    <property type="match status" value="1"/>
</dbReference>
<gene>
    <name evidence="5" type="primary">ABSGL_10224.1 scaffold 11814</name>
</gene>
<dbReference type="PRINTS" id="PR00081">
    <property type="entry name" value="GDHRDH"/>
</dbReference>
<evidence type="ECO:0000256" key="2">
    <source>
        <dbReference type="ARBA" id="ARBA00022857"/>
    </source>
</evidence>